<dbReference type="InterPro" id="IPR001537">
    <property type="entry name" value="SpoU_MeTrfase"/>
</dbReference>
<dbReference type="EC" id="2.1.1.185" evidence="4"/>
<gene>
    <name evidence="4" type="primary">rlmB_33</name>
    <name evidence="4" type="ORF">SDC9_106620</name>
</gene>
<feature type="domain" description="tRNA/rRNA methyltransferase SpoU type" evidence="3">
    <location>
        <begin position="31"/>
        <end position="173"/>
    </location>
</feature>
<evidence type="ECO:0000256" key="1">
    <source>
        <dbReference type="ARBA" id="ARBA00022603"/>
    </source>
</evidence>
<dbReference type="PANTHER" id="PTHR43191:SF2">
    <property type="entry name" value="RRNA METHYLTRANSFERASE 3, MITOCHONDRIAL"/>
    <property type="match status" value="1"/>
</dbReference>
<dbReference type="InterPro" id="IPR029026">
    <property type="entry name" value="tRNA_m1G_MTases_N"/>
</dbReference>
<protein>
    <submittedName>
        <fullName evidence="4">23S rRNA (Guanosine-2'-O-)-methyltransferase RlmB</fullName>
        <ecNumber evidence="4">2.1.1.185</ecNumber>
    </submittedName>
</protein>
<dbReference type="SUPFAM" id="SSF75217">
    <property type="entry name" value="alpha/beta knot"/>
    <property type="match status" value="1"/>
</dbReference>
<organism evidence="4">
    <name type="scientific">bioreactor metagenome</name>
    <dbReference type="NCBI Taxonomy" id="1076179"/>
    <lineage>
        <taxon>unclassified sequences</taxon>
        <taxon>metagenomes</taxon>
        <taxon>ecological metagenomes</taxon>
    </lineage>
</organism>
<dbReference type="EMBL" id="VSSQ01017451">
    <property type="protein sequence ID" value="MPM59774.1"/>
    <property type="molecule type" value="Genomic_DNA"/>
</dbReference>
<dbReference type="GO" id="GO:0032259">
    <property type="term" value="P:methylation"/>
    <property type="evidence" value="ECO:0007669"/>
    <property type="project" value="UniProtKB-KW"/>
</dbReference>
<dbReference type="InterPro" id="IPR029028">
    <property type="entry name" value="Alpha/beta_knot_MTases"/>
</dbReference>
<sequence length="182" mass="19385">MLANLSATETTQGILLVLSQSLLPLPPQADFIVVLDQIRDPGNMGTILRSAAAAGAQAVFSPPGNTDPFSPKVVRSGMGAHFRLSLQDQTWPQIVDYCKNTQKPPLQLWLAESGGGKSCWQADLRTPLALVIGGEADGASEEARKAVDDLINIPMPGNFESLNAAVAAGILLFEIVRQRNQP</sequence>
<dbReference type="CDD" id="cd18095">
    <property type="entry name" value="SpoU-like_rRNA-MTase"/>
    <property type="match status" value="1"/>
</dbReference>
<evidence type="ECO:0000313" key="4">
    <source>
        <dbReference type="EMBL" id="MPM59774.1"/>
    </source>
</evidence>
<dbReference type="PANTHER" id="PTHR43191">
    <property type="entry name" value="RRNA METHYLTRANSFERASE 3"/>
    <property type="match status" value="1"/>
</dbReference>
<name>A0A645BDJ1_9ZZZZ</name>
<proteinExistence type="predicted"/>
<dbReference type="Pfam" id="PF00588">
    <property type="entry name" value="SpoU_methylase"/>
    <property type="match status" value="1"/>
</dbReference>
<dbReference type="AlphaFoldDB" id="A0A645BDJ1"/>
<dbReference type="Gene3D" id="3.40.1280.10">
    <property type="match status" value="1"/>
</dbReference>
<reference evidence="4" key="1">
    <citation type="submission" date="2019-08" db="EMBL/GenBank/DDBJ databases">
        <authorList>
            <person name="Kucharzyk K."/>
            <person name="Murdoch R.W."/>
            <person name="Higgins S."/>
            <person name="Loffler F."/>
        </authorList>
    </citation>
    <scope>NUCLEOTIDE SEQUENCE</scope>
</reference>
<evidence type="ECO:0000259" key="3">
    <source>
        <dbReference type="Pfam" id="PF00588"/>
    </source>
</evidence>
<dbReference type="GO" id="GO:0003723">
    <property type="term" value="F:RNA binding"/>
    <property type="evidence" value="ECO:0007669"/>
    <property type="project" value="InterPro"/>
</dbReference>
<dbReference type="GO" id="GO:0006396">
    <property type="term" value="P:RNA processing"/>
    <property type="evidence" value="ECO:0007669"/>
    <property type="project" value="InterPro"/>
</dbReference>
<accession>A0A645BDJ1</accession>
<keyword evidence="1 4" id="KW-0489">Methyltransferase</keyword>
<comment type="caution">
    <text evidence="4">The sequence shown here is derived from an EMBL/GenBank/DDBJ whole genome shotgun (WGS) entry which is preliminary data.</text>
</comment>
<dbReference type="GO" id="GO:0008173">
    <property type="term" value="F:RNA methyltransferase activity"/>
    <property type="evidence" value="ECO:0007669"/>
    <property type="project" value="InterPro"/>
</dbReference>
<keyword evidence="2 4" id="KW-0808">Transferase</keyword>
<dbReference type="InterPro" id="IPR051259">
    <property type="entry name" value="rRNA_Methyltransferase"/>
</dbReference>
<evidence type="ECO:0000256" key="2">
    <source>
        <dbReference type="ARBA" id="ARBA00022679"/>
    </source>
</evidence>